<evidence type="ECO:0000313" key="1">
    <source>
        <dbReference type="EMBL" id="KAK1293222.1"/>
    </source>
</evidence>
<gene>
    <name evidence="1" type="ORF">QJS10_CPB17g02032</name>
</gene>
<keyword evidence="2" id="KW-1185">Reference proteome</keyword>
<accession>A0AAV9CXB9</accession>
<sequence>MPLDLWKSDRTVRFRFFETGGNLFTHISHYFFTNSSLSLFISTHTKKTSSSTWRKEEEAPTSISHAPTTAVALKSFGQLLCKLRYCCCTNSKIVVVCYGCCS</sequence>
<comment type="caution">
    <text evidence="1">The sequence shown here is derived from an EMBL/GenBank/DDBJ whole genome shotgun (WGS) entry which is preliminary data.</text>
</comment>
<name>A0AAV9CXB9_ACOCL</name>
<reference evidence="1" key="1">
    <citation type="journal article" date="2023" name="Nat. Commun.">
        <title>Diploid and tetraploid genomes of Acorus and the evolution of monocots.</title>
        <authorList>
            <person name="Ma L."/>
            <person name="Liu K.W."/>
            <person name="Li Z."/>
            <person name="Hsiao Y.Y."/>
            <person name="Qi Y."/>
            <person name="Fu T."/>
            <person name="Tang G.D."/>
            <person name="Zhang D."/>
            <person name="Sun W.H."/>
            <person name="Liu D.K."/>
            <person name="Li Y."/>
            <person name="Chen G.Z."/>
            <person name="Liu X.D."/>
            <person name="Liao X.Y."/>
            <person name="Jiang Y.T."/>
            <person name="Yu X."/>
            <person name="Hao Y."/>
            <person name="Huang J."/>
            <person name="Zhao X.W."/>
            <person name="Ke S."/>
            <person name="Chen Y.Y."/>
            <person name="Wu W.L."/>
            <person name="Hsu J.L."/>
            <person name="Lin Y.F."/>
            <person name="Huang M.D."/>
            <person name="Li C.Y."/>
            <person name="Huang L."/>
            <person name="Wang Z.W."/>
            <person name="Zhao X."/>
            <person name="Zhong W.Y."/>
            <person name="Peng D.H."/>
            <person name="Ahmad S."/>
            <person name="Lan S."/>
            <person name="Zhang J.S."/>
            <person name="Tsai W.C."/>
            <person name="Van de Peer Y."/>
            <person name="Liu Z.J."/>
        </authorList>
    </citation>
    <scope>NUCLEOTIDE SEQUENCE</scope>
    <source>
        <strain evidence="1">CP</strain>
    </source>
</reference>
<dbReference type="AlphaFoldDB" id="A0AAV9CXB9"/>
<evidence type="ECO:0000313" key="2">
    <source>
        <dbReference type="Proteomes" id="UP001180020"/>
    </source>
</evidence>
<organism evidence="1 2">
    <name type="scientific">Acorus calamus</name>
    <name type="common">Sweet flag</name>
    <dbReference type="NCBI Taxonomy" id="4465"/>
    <lineage>
        <taxon>Eukaryota</taxon>
        <taxon>Viridiplantae</taxon>
        <taxon>Streptophyta</taxon>
        <taxon>Embryophyta</taxon>
        <taxon>Tracheophyta</taxon>
        <taxon>Spermatophyta</taxon>
        <taxon>Magnoliopsida</taxon>
        <taxon>Liliopsida</taxon>
        <taxon>Acoraceae</taxon>
        <taxon>Acorus</taxon>
    </lineage>
</organism>
<proteinExistence type="predicted"/>
<dbReference type="EMBL" id="JAUJYO010000017">
    <property type="protein sequence ID" value="KAK1293222.1"/>
    <property type="molecule type" value="Genomic_DNA"/>
</dbReference>
<dbReference type="Proteomes" id="UP001180020">
    <property type="component" value="Unassembled WGS sequence"/>
</dbReference>
<protein>
    <submittedName>
        <fullName evidence="1">Uncharacterized protein</fullName>
    </submittedName>
</protein>
<reference evidence="1" key="2">
    <citation type="submission" date="2023-06" db="EMBL/GenBank/DDBJ databases">
        <authorList>
            <person name="Ma L."/>
            <person name="Liu K.-W."/>
            <person name="Li Z."/>
            <person name="Hsiao Y.-Y."/>
            <person name="Qi Y."/>
            <person name="Fu T."/>
            <person name="Tang G."/>
            <person name="Zhang D."/>
            <person name="Sun W.-H."/>
            <person name="Liu D.-K."/>
            <person name="Li Y."/>
            <person name="Chen G.-Z."/>
            <person name="Liu X.-D."/>
            <person name="Liao X.-Y."/>
            <person name="Jiang Y.-T."/>
            <person name="Yu X."/>
            <person name="Hao Y."/>
            <person name="Huang J."/>
            <person name="Zhao X.-W."/>
            <person name="Ke S."/>
            <person name="Chen Y.-Y."/>
            <person name="Wu W.-L."/>
            <person name="Hsu J.-L."/>
            <person name="Lin Y.-F."/>
            <person name="Huang M.-D."/>
            <person name="Li C.-Y."/>
            <person name="Huang L."/>
            <person name="Wang Z.-W."/>
            <person name="Zhao X."/>
            <person name="Zhong W.-Y."/>
            <person name="Peng D.-H."/>
            <person name="Ahmad S."/>
            <person name="Lan S."/>
            <person name="Zhang J.-S."/>
            <person name="Tsai W.-C."/>
            <person name="Van De Peer Y."/>
            <person name="Liu Z.-J."/>
        </authorList>
    </citation>
    <scope>NUCLEOTIDE SEQUENCE</scope>
    <source>
        <strain evidence="1">CP</strain>
        <tissue evidence="1">Leaves</tissue>
    </source>
</reference>